<sequence length="151" mass="15652">MERRRRQRPGTWAALIALLVAAGCGVPAAQGACISWAPADDDAARTELANVVVEGRPLERVGERAMFGVTATVWRVEVDRVLKGTAEPGTTIDVAATPRSCEAGGAYPDGDPLDGAGRLRLYLSDSDFGIEGTEAGLALITPFDGVGAAEG</sequence>
<evidence type="ECO:0000256" key="1">
    <source>
        <dbReference type="SAM" id="SignalP"/>
    </source>
</evidence>
<dbReference type="EMBL" id="JACSPO010000003">
    <property type="protein sequence ID" value="MBD8062413.1"/>
    <property type="molecule type" value="Genomic_DNA"/>
</dbReference>
<dbReference type="RefSeq" id="WP_251839516.1">
    <property type="nucleotide sequence ID" value="NZ_JACSPO010000003.1"/>
</dbReference>
<evidence type="ECO:0000313" key="3">
    <source>
        <dbReference type="Proteomes" id="UP000661894"/>
    </source>
</evidence>
<feature type="chain" id="PRO_5045559264" description="Lipoprotein" evidence="1">
    <location>
        <begin position="29"/>
        <end position="151"/>
    </location>
</feature>
<keyword evidence="3" id="KW-1185">Reference proteome</keyword>
<reference evidence="2 3" key="1">
    <citation type="submission" date="2020-08" db="EMBL/GenBank/DDBJ databases">
        <title>A Genomic Blueprint of the Chicken Gut Microbiome.</title>
        <authorList>
            <person name="Gilroy R."/>
            <person name="Ravi A."/>
            <person name="Getino M."/>
            <person name="Pursley I."/>
            <person name="Horton D.L."/>
            <person name="Alikhan N.-F."/>
            <person name="Baker D."/>
            <person name="Gharbi K."/>
            <person name="Hall N."/>
            <person name="Watson M."/>
            <person name="Adriaenssens E.M."/>
            <person name="Foster-Nyarko E."/>
            <person name="Jarju S."/>
            <person name="Secka A."/>
            <person name="Antonio M."/>
            <person name="Oren A."/>
            <person name="Chaudhuri R."/>
            <person name="La Ragione R.M."/>
            <person name="Hildebrand F."/>
            <person name="Pallen M.J."/>
        </authorList>
    </citation>
    <scope>NUCLEOTIDE SEQUENCE [LARGE SCALE GENOMIC DNA]</scope>
    <source>
        <strain evidence="2 3">Sa1BUA1</strain>
    </source>
</reference>
<name>A0ABR8Z323_9MICO</name>
<protein>
    <recommendedName>
        <fullName evidence="4">Lipoprotein</fullName>
    </recommendedName>
</protein>
<evidence type="ECO:0000313" key="2">
    <source>
        <dbReference type="EMBL" id="MBD8062413.1"/>
    </source>
</evidence>
<evidence type="ECO:0008006" key="4">
    <source>
        <dbReference type="Google" id="ProtNLM"/>
    </source>
</evidence>
<dbReference type="Proteomes" id="UP000661894">
    <property type="component" value="Unassembled WGS sequence"/>
</dbReference>
<accession>A0ABR8Z323</accession>
<organism evidence="2 3">
    <name type="scientific">Oceanitalea stevensii</name>
    <dbReference type="NCBI Taxonomy" id="2763072"/>
    <lineage>
        <taxon>Bacteria</taxon>
        <taxon>Bacillati</taxon>
        <taxon>Actinomycetota</taxon>
        <taxon>Actinomycetes</taxon>
        <taxon>Micrococcales</taxon>
        <taxon>Bogoriellaceae</taxon>
        <taxon>Georgenia</taxon>
    </lineage>
</organism>
<proteinExistence type="predicted"/>
<comment type="caution">
    <text evidence="2">The sequence shown here is derived from an EMBL/GenBank/DDBJ whole genome shotgun (WGS) entry which is preliminary data.</text>
</comment>
<feature type="signal peptide" evidence="1">
    <location>
        <begin position="1"/>
        <end position="28"/>
    </location>
</feature>
<gene>
    <name evidence="2" type="ORF">H9624_08745</name>
</gene>
<keyword evidence="1" id="KW-0732">Signal</keyword>
<dbReference type="PROSITE" id="PS51257">
    <property type="entry name" value="PROKAR_LIPOPROTEIN"/>
    <property type="match status" value="1"/>
</dbReference>